<accession>A0A8T4C7R4</accession>
<dbReference type="CDD" id="cd02910">
    <property type="entry name" value="cupin_Yhhw_N"/>
    <property type="match status" value="1"/>
</dbReference>
<dbReference type="InterPro" id="IPR041602">
    <property type="entry name" value="Quercetinase_C"/>
</dbReference>
<dbReference type="Pfam" id="PF02678">
    <property type="entry name" value="Pirin"/>
    <property type="match status" value="1"/>
</dbReference>
<dbReference type="Proteomes" id="UP000774699">
    <property type="component" value="Unassembled WGS sequence"/>
</dbReference>
<feature type="domain" description="Pirin N-terminal" evidence="3">
    <location>
        <begin position="12"/>
        <end position="119"/>
    </location>
</feature>
<dbReference type="PIRSF" id="PIRSF006232">
    <property type="entry name" value="Pirin"/>
    <property type="match status" value="1"/>
</dbReference>
<dbReference type="PANTHER" id="PTHR43212">
    <property type="entry name" value="QUERCETIN 2,3-DIOXYGENASE"/>
    <property type="match status" value="1"/>
</dbReference>
<evidence type="ECO:0000259" key="4">
    <source>
        <dbReference type="Pfam" id="PF17954"/>
    </source>
</evidence>
<dbReference type="PANTHER" id="PTHR43212:SF3">
    <property type="entry name" value="QUERCETIN 2,3-DIOXYGENASE"/>
    <property type="match status" value="1"/>
</dbReference>
<name>A0A8T4C7R4_9ARCH</name>
<proteinExistence type="inferred from homology"/>
<dbReference type="InterPro" id="IPR012093">
    <property type="entry name" value="Pirin"/>
</dbReference>
<dbReference type="InterPro" id="IPR014710">
    <property type="entry name" value="RmlC-like_jellyroll"/>
</dbReference>
<evidence type="ECO:0000259" key="3">
    <source>
        <dbReference type="Pfam" id="PF02678"/>
    </source>
</evidence>
<dbReference type="InterPro" id="IPR011051">
    <property type="entry name" value="RmlC_Cupin_sf"/>
</dbReference>
<dbReference type="SUPFAM" id="SSF51182">
    <property type="entry name" value="RmlC-like cupins"/>
    <property type="match status" value="1"/>
</dbReference>
<evidence type="ECO:0000256" key="1">
    <source>
        <dbReference type="ARBA" id="ARBA00008416"/>
    </source>
</evidence>
<dbReference type="AlphaFoldDB" id="A0A8T4C7R4"/>
<feature type="domain" description="Quercetin 2,3-dioxygenase C-terminal cupin" evidence="4">
    <location>
        <begin position="147"/>
        <end position="231"/>
    </location>
</feature>
<sequence length="238" mass="27350">MIHLTRGTEHYHQTQGWLSTYHHFSFNDYYDPQNTNWAALRVLNEDVIAPATGFPLHPHRDMEIITYVLSGELKHEDSMGNAGITRAGEVQYMGAGSGVLHAEFNASKENPVHLLQMWVIPNKENLKPVWENKMITREEKTNHWLCVVSPDQKDGAKLSIHQKAKFYVSILKKGEKLTWNPTYEKQYLFLVHGNIRLNTHTLFTQDAARIAGEKTLTMTALENSHIVAWDLIDVEMDE</sequence>
<reference evidence="5" key="1">
    <citation type="submission" date="2019-03" db="EMBL/GenBank/DDBJ databases">
        <title>Lake Tanganyika Metagenome-Assembled Genomes (MAGs).</title>
        <authorList>
            <person name="Tran P."/>
        </authorList>
    </citation>
    <scope>NUCLEOTIDE SEQUENCE</scope>
    <source>
        <strain evidence="5">M_DeepCast_50m_m2_156</strain>
    </source>
</reference>
<comment type="similarity">
    <text evidence="1 2">Belongs to the pirin family.</text>
</comment>
<evidence type="ECO:0000313" key="6">
    <source>
        <dbReference type="Proteomes" id="UP000774699"/>
    </source>
</evidence>
<dbReference type="Pfam" id="PF17954">
    <property type="entry name" value="Pirin_C_2"/>
    <property type="match status" value="1"/>
</dbReference>
<evidence type="ECO:0000313" key="5">
    <source>
        <dbReference type="EMBL" id="MBM3282481.1"/>
    </source>
</evidence>
<comment type="caution">
    <text evidence="5">The sequence shown here is derived from an EMBL/GenBank/DDBJ whole genome shotgun (WGS) entry which is preliminary data.</text>
</comment>
<organism evidence="5 6">
    <name type="scientific">Candidatus Iainarchaeum sp</name>
    <dbReference type="NCBI Taxonomy" id="3101447"/>
    <lineage>
        <taxon>Archaea</taxon>
        <taxon>Candidatus Iainarchaeota</taxon>
        <taxon>Candidatus Iainarchaeia</taxon>
        <taxon>Candidatus Iainarchaeales</taxon>
        <taxon>Candidatus Iainarchaeaceae</taxon>
        <taxon>Candidatus Iainarchaeum</taxon>
    </lineage>
</organism>
<dbReference type="InterPro" id="IPR003829">
    <property type="entry name" value="Pirin_N_dom"/>
</dbReference>
<dbReference type="Gene3D" id="2.60.120.10">
    <property type="entry name" value="Jelly Rolls"/>
    <property type="match status" value="2"/>
</dbReference>
<evidence type="ECO:0000256" key="2">
    <source>
        <dbReference type="RuleBase" id="RU003457"/>
    </source>
</evidence>
<gene>
    <name evidence="5" type="ORF">FJY86_04050</name>
</gene>
<dbReference type="EMBL" id="VGJJ01000035">
    <property type="protein sequence ID" value="MBM3282481.1"/>
    <property type="molecule type" value="Genomic_DNA"/>
</dbReference>
<protein>
    <submittedName>
        <fullName evidence="5">Pirin family protein</fullName>
    </submittedName>
</protein>